<keyword evidence="4" id="KW-1185">Reference proteome</keyword>
<feature type="domain" description="Hemerythrin-like" evidence="2">
    <location>
        <begin position="54"/>
        <end position="180"/>
    </location>
</feature>
<evidence type="ECO:0000313" key="3">
    <source>
        <dbReference type="EMBL" id="KAF0320489.1"/>
    </source>
</evidence>
<evidence type="ECO:0000259" key="2">
    <source>
        <dbReference type="Pfam" id="PF01814"/>
    </source>
</evidence>
<dbReference type="InterPro" id="IPR053206">
    <property type="entry name" value="Dimeric_xanthone_biosynth"/>
</dbReference>
<evidence type="ECO:0000313" key="4">
    <source>
        <dbReference type="Proteomes" id="UP000434172"/>
    </source>
</evidence>
<gene>
    <name evidence="3" type="ORF">GQ607_012245</name>
</gene>
<feature type="region of interest" description="Disordered" evidence="1">
    <location>
        <begin position="1"/>
        <end position="42"/>
    </location>
</feature>
<dbReference type="Gene3D" id="1.20.120.520">
    <property type="entry name" value="nmb1532 protein domain like"/>
    <property type="match status" value="1"/>
</dbReference>
<dbReference type="InterPro" id="IPR012312">
    <property type="entry name" value="Hemerythrin-like"/>
</dbReference>
<dbReference type="Pfam" id="PF01814">
    <property type="entry name" value="Hemerythrin"/>
    <property type="match status" value="1"/>
</dbReference>
<dbReference type="Proteomes" id="UP000434172">
    <property type="component" value="Unassembled WGS sequence"/>
</dbReference>
<protein>
    <recommendedName>
        <fullName evidence="2">Hemerythrin-like domain-containing protein</fullName>
    </recommendedName>
</protein>
<dbReference type="OrthoDB" id="10044044at2759"/>
<name>A0A8H3W5N8_9PEZI</name>
<comment type="caution">
    <text evidence="3">The sequence shown here is derived from an EMBL/GenBank/DDBJ whole genome shotgun (WGS) entry which is preliminary data.</text>
</comment>
<accession>A0A8H3W5N8</accession>
<organism evidence="3 4">
    <name type="scientific">Colletotrichum asianum</name>
    <dbReference type="NCBI Taxonomy" id="702518"/>
    <lineage>
        <taxon>Eukaryota</taxon>
        <taxon>Fungi</taxon>
        <taxon>Dikarya</taxon>
        <taxon>Ascomycota</taxon>
        <taxon>Pezizomycotina</taxon>
        <taxon>Sordariomycetes</taxon>
        <taxon>Hypocreomycetidae</taxon>
        <taxon>Glomerellales</taxon>
        <taxon>Glomerellaceae</taxon>
        <taxon>Colletotrichum</taxon>
        <taxon>Colletotrichum gloeosporioides species complex</taxon>
    </lineage>
</organism>
<dbReference type="EMBL" id="WOWK01000082">
    <property type="protein sequence ID" value="KAF0320489.1"/>
    <property type="molecule type" value="Genomic_DNA"/>
</dbReference>
<evidence type="ECO:0000256" key="1">
    <source>
        <dbReference type="SAM" id="MobiDB-lite"/>
    </source>
</evidence>
<dbReference type="PANTHER" id="PTHR38048:SF1">
    <property type="entry name" value="HEMERYTHRIN-LIKE DOMAIN-CONTAINING PROTEIN"/>
    <property type="match status" value="1"/>
</dbReference>
<dbReference type="PANTHER" id="PTHR38048">
    <property type="entry name" value="EXPRESSED PROTEIN"/>
    <property type="match status" value="1"/>
</dbReference>
<sequence length="203" mass="23807">MFALSSNQPHRLLTPESRGPVGALTATRTDSGEMEPANEPLEPSEFDVYNRLSNMMQTFHNHFRRTWKRLQDSTLPPVDGPPKMTDDQIVREGLFFCYRLSNHHNIEERSLFPMLAQKMPEFRGDNALLLEQHREIHHGLEDLQQYLEKCRSRKTKLDLAILRSKMEPWGHVLLLHLDLEVEMLGAENMRKYWTREEMLGMPV</sequence>
<reference evidence="3 4" key="1">
    <citation type="submission" date="2019-12" db="EMBL/GenBank/DDBJ databases">
        <title>A genome sequence resource for the geographically widespread anthracnose pathogen Colletotrichum asianum.</title>
        <authorList>
            <person name="Meng Y."/>
        </authorList>
    </citation>
    <scope>NUCLEOTIDE SEQUENCE [LARGE SCALE GENOMIC DNA]</scope>
    <source>
        <strain evidence="3 4">ICMP 18580</strain>
    </source>
</reference>
<proteinExistence type="predicted"/>
<dbReference type="AlphaFoldDB" id="A0A8H3W5N8"/>
<dbReference type="CDD" id="cd12108">
    <property type="entry name" value="Hr-like"/>
    <property type="match status" value="1"/>
</dbReference>